<evidence type="ECO:0000313" key="3">
    <source>
        <dbReference type="Proteomes" id="UP001237780"/>
    </source>
</evidence>
<keyword evidence="1" id="KW-0732">Signal</keyword>
<dbReference type="EMBL" id="JAUSZT010000003">
    <property type="protein sequence ID" value="MDQ0999496.1"/>
    <property type="molecule type" value="Genomic_DNA"/>
</dbReference>
<dbReference type="RefSeq" id="WP_307285862.1">
    <property type="nucleotide sequence ID" value="NZ_JAUSZT010000003.1"/>
</dbReference>
<proteinExistence type="predicted"/>
<dbReference type="Proteomes" id="UP001237780">
    <property type="component" value="Unassembled WGS sequence"/>
</dbReference>
<accession>A0ABU0SFE7</accession>
<organism evidence="2 3">
    <name type="scientific">Phyllobacterium ifriqiyense</name>
    <dbReference type="NCBI Taxonomy" id="314238"/>
    <lineage>
        <taxon>Bacteria</taxon>
        <taxon>Pseudomonadati</taxon>
        <taxon>Pseudomonadota</taxon>
        <taxon>Alphaproteobacteria</taxon>
        <taxon>Hyphomicrobiales</taxon>
        <taxon>Phyllobacteriaceae</taxon>
        <taxon>Phyllobacterium</taxon>
    </lineage>
</organism>
<dbReference type="SUPFAM" id="SSF53254">
    <property type="entry name" value="Phosphoglycerate mutase-like"/>
    <property type="match status" value="1"/>
</dbReference>
<name>A0ABU0SFE7_9HYPH</name>
<evidence type="ECO:0000313" key="2">
    <source>
        <dbReference type="EMBL" id="MDQ0999496.1"/>
    </source>
</evidence>
<reference evidence="2 3" key="1">
    <citation type="submission" date="2023-07" db="EMBL/GenBank/DDBJ databases">
        <title>Comparative genomics of wheat-associated soil bacteria to identify genetic determinants of phenazine resistance.</title>
        <authorList>
            <person name="Mouncey N."/>
        </authorList>
    </citation>
    <scope>NUCLEOTIDE SEQUENCE [LARGE SCALE GENOMIC DNA]</scope>
    <source>
        <strain evidence="2 3">W4I11</strain>
    </source>
</reference>
<feature type="signal peptide" evidence="1">
    <location>
        <begin position="1"/>
        <end position="22"/>
    </location>
</feature>
<sequence length="194" mass="20421">MAYRSSLWLYSGLVLTFGIALASVPAQATDAAWARVQRGGYTILIQGGDASGALSPSSDTSADCAARTLSDRGHQLAQKLGARFAARGVRIDKVLTSTVCNARETARLSFGSSPMEIFAPLDPMAGDDTARETQLEQIRTTIISFKGSGNLVLLTDRNNIIALTGVSPRPSEAVVAAPAEDGKTIHVAGRIIFD</sequence>
<gene>
    <name evidence="2" type="ORF">QFZ34_004678</name>
</gene>
<comment type="caution">
    <text evidence="2">The sequence shown here is derived from an EMBL/GenBank/DDBJ whole genome shotgun (WGS) entry which is preliminary data.</text>
</comment>
<evidence type="ECO:0008006" key="4">
    <source>
        <dbReference type="Google" id="ProtNLM"/>
    </source>
</evidence>
<keyword evidence="3" id="KW-1185">Reference proteome</keyword>
<dbReference type="Gene3D" id="3.40.50.1240">
    <property type="entry name" value="Phosphoglycerate mutase-like"/>
    <property type="match status" value="1"/>
</dbReference>
<feature type="chain" id="PRO_5047414500" description="Histidine phosphatase family protein" evidence="1">
    <location>
        <begin position="23"/>
        <end position="194"/>
    </location>
</feature>
<evidence type="ECO:0000256" key="1">
    <source>
        <dbReference type="SAM" id="SignalP"/>
    </source>
</evidence>
<protein>
    <recommendedName>
        <fullName evidence="4">Histidine phosphatase family protein</fullName>
    </recommendedName>
</protein>
<dbReference type="InterPro" id="IPR029033">
    <property type="entry name" value="His_PPase_superfam"/>
</dbReference>